<evidence type="ECO:0000313" key="4">
    <source>
        <dbReference type="EMBL" id="UJO18328.1"/>
    </source>
</evidence>
<dbReference type="RefSeq" id="XP_047762694.1">
    <property type="nucleotide sequence ID" value="XM_047905195.1"/>
</dbReference>
<dbReference type="KEGG" id="ffu:CLAFUR5_06047"/>
<dbReference type="Gene3D" id="3.20.20.100">
    <property type="entry name" value="NADP-dependent oxidoreductase domain"/>
    <property type="match status" value="1"/>
</dbReference>
<reference evidence="4" key="2">
    <citation type="journal article" date="2022" name="Microb. Genom.">
        <title>A chromosome-scale genome assembly of the tomato pathogen Cladosporium fulvum reveals a compartmentalized genome architecture and the presence of a dispensable chromosome.</title>
        <authorList>
            <person name="Zaccaron A.Z."/>
            <person name="Chen L.H."/>
            <person name="Samaras A."/>
            <person name="Stergiopoulos I."/>
        </authorList>
    </citation>
    <scope>NUCLEOTIDE SEQUENCE</scope>
    <source>
        <strain evidence="4">Race5_Kim</strain>
    </source>
</reference>
<dbReference type="Pfam" id="PF00248">
    <property type="entry name" value="Aldo_ket_red"/>
    <property type="match status" value="1"/>
</dbReference>
<dbReference type="InterPro" id="IPR018170">
    <property type="entry name" value="Aldo/ket_reductase_CS"/>
</dbReference>
<gene>
    <name evidence="4" type="ORF">CLAFUR5_06047</name>
</gene>
<dbReference type="GO" id="GO:0016491">
    <property type="term" value="F:oxidoreductase activity"/>
    <property type="evidence" value="ECO:0007669"/>
    <property type="project" value="UniProtKB-KW"/>
</dbReference>
<evidence type="ECO:0000313" key="5">
    <source>
        <dbReference type="Proteomes" id="UP000756132"/>
    </source>
</evidence>
<keyword evidence="5" id="KW-1185">Reference proteome</keyword>
<dbReference type="PROSITE" id="PS00062">
    <property type="entry name" value="ALDOKETO_REDUCTASE_2"/>
    <property type="match status" value="1"/>
</dbReference>
<dbReference type="InterPro" id="IPR023210">
    <property type="entry name" value="NADP_OxRdtase_dom"/>
</dbReference>
<dbReference type="OrthoDB" id="416253at2759"/>
<dbReference type="CDD" id="cd19071">
    <property type="entry name" value="AKR_AKR1-5-like"/>
    <property type="match status" value="1"/>
</dbReference>
<evidence type="ECO:0000256" key="2">
    <source>
        <dbReference type="SAM" id="MobiDB-lite"/>
    </source>
</evidence>
<dbReference type="InterPro" id="IPR020471">
    <property type="entry name" value="AKR"/>
</dbReference>
<organism evidence="4 5">
    <name type="scientific">Passalora fulva</name>
    <name type="common">Tomato leaf mold</name>
    <name type="synonym">Cladosporium fulvum</name>
    <dbReference type="NCBI Taxonomy" id="5499"/>
    <lineage>
        <taxon>Eukaryota</taxon>
        <taxon>Fungi</taxon>
        <taxon>Dikarya</taxon>
        <taxon>Ascomycota</taxon>
        <taxon>Pezizomycotina</taxon>
        <taxon>Dothideomycetes</taxon>
        <taxon>Dothideomycetidae</taxon>
        <taxon>Mycosphaerellales</taxon>
        <taxon>Mycosphaerellaceae</taxon>
        <taxon>Fulvia</taxon>
    </lineage>
</organism>
<sequence>MHWPVADKLFGGKEINYRDAWSGMVLLKQKGKTRHIGVSNFSPEQLEDLLNHTSTPPEVHQMELHPYLQQNEWIDFHKTHSIHVTAYSPLGGTNPAYDKKSKDKKNKKDKHDDPTPLLKSKVIHKIAKKRDCTPAQVVLQWGLLRGTSVIPKSVHKNYIKENFKATEFSLKEKDIEKIDKLGKYHHRYNNPSGSWEVPLYEGLEDQDGEHKGAKFWHDK</sequence>
<reference evidence="4" key="1">
    <citation type="submission" date="2021-12" db="EMBL/GenBank/DDBJ databases">
        <authorList>
            <person name="Zaccaron A."/>
            <person name="Stergiopoulos I."/>
        </authorList>
    </citation>
    <scope>NUCLEOTIDE SEQUENCE</scope>
    <source>
        <strain evidence="4">Race5_Kim</strain>
    </source>
</reference>
<dbReference type="PRINTS" id="PR00069">
    <property type="entry name" value="ALDKETRDTASE"/>
</dbReference>
<dbReference type="InterPro" id="IPR036812">
    <property type="entry name" value="NAD(P)_OxRdtase_dom_sf"/>
</dbReference>
<keyword evidence="1" id="KW-0560">Oxidoreductase</keyword>
<protein>
    <recommendedName>
        <fullName evidence="3">NADP-dependent oxidoreductase domain-containing protein</fullName>
    </recommendedName>
</protein>
<dbReference type="AlphaFoldDB" id="A0A9Q8P9N1"/>
<evidence type="ECO:0000256" key="1">
    <source>
        <dbReference type="ARBA" id="ARBA00023002"/>
    </source>
</evidence>
<feature type="region of interest" description="Disordered" evidence="2">
    <location>
        <begin position="93"/>
        <end position="117"/>
    </location>
</feature>
<dbReference type="Proteomes" id="UP000756132">
    <property type="component" value="Chromosome 5"/>
</dbReference>
<name>A0A9Q8P9N1_PASFU</name>
<proteinExistence type="predicted"/>
<feature type="domain" description="NADP-dependent oxidoreductase" evidence="3">
    <location>
        <begin position="1"/>
        <end position="181"/>
    </location>
</feature>
<dbReference type="GeneID" id="71985925"/>
<dbReference type="SUPFAM" id="SSF51430">
    <property type="entry name" value="NAD(P)-linked oxidoreductase"/>
    <property type="match status" value="1"/>
</dbReference>
<dbReference type="PANTHER" id="PTHR11732">
    <property type="entry name" value="ALDO/KETO REDUCTASE"/>
    <property type="match status" value="1"/>
</dbReference>
<accession>A0A9Q8P9N1</accession>
<dbReference type="EMBL" id="CP090167">
    <property type="protein sequence ID" value="UJO18328.1"/>
    <property type="molecule type" value="Genomic_DNA"/>
</dbReference>
<evidence type="ECO:0000259" key="3">
    <source>
        <dbReference type="Pfam" id="PF00248"/>
    </source>
</evidence>